<dbReference type="Proteomes" id="UP000016511">
    <property type="component" value="Unassembled WGS sequence"/>
</dbReference>
<reference evidence="2 3" key="1">
    <citation type="submission" date="2013-08" db="EMBL/GenBank/DDBJ databases">
        <authorList>
            <person name="Weinstock G."/>
            <person name="Sodergren E."/>
            <person name="Wylie T."/>
            <person name="Fulton L."/>
            <person name="Fulton R."/>
            <person name="Fronick C."/>
            <person name="O'Laughlin M."/>
            <person name="Godfrey J."/>
            <person name="Miner T."/>
            <person name="Herter B."/>
            <person name="Appelbaum E."/>
            <person name="Cordes M."/>
            <person name="Lek S."/>
            <person name="Wollam A."/>
            <person name="Pepin K.H."/>
            <person name="Palsikar V.B."/>
            <person name="Mitreva M."/>
            <person name="Wilson R.K."/>
        </authorList>
    </citation>
    <scope>NUCLEOTIDE SEQUENCE [LARGE SCALE GENOMIC DNA]</scope>
    <source>
        <strain evidence="2 3">ATCC 12856</strain>
    </source>
</reference>
<dbReference type="STRING" id="649747.HMPREF0083_05082"/>
<comment type="caution">
    <text evidence="2">The sequence shown here is derived from an EMBL/GenBank/DDBJ whole genome shotgun (WGS) entry which is preliminary data.</text>
</comment>
<dbReference type="AlphaFoldDB" id="U1WVY9"/>
<feature type="region of interest" description="Disordered" evidence="1">
    <location>
        <begin position="99"/>
        <end position="124"/>
    </location>
</feature>
<dbReference type="HOGENOM" id="CLU_2091792_0_0_9"/>
<evidence type="ECO:0000256" key="1">
    <source>
        <dbReference type="SAM" id="MobiDB-lite"/>
    </source>
</evidence>
<gene>
    <name evidence="2" type="ORF">HMPREF0083_05082</name>
</gene>
<feature type="compositionally biased region" description="Polar residues" evidence="1">
    <location>
        <begin position="112"/>
        <end position="124"/>
    </location>
</feature>
<evidence type="ECO:0000313" key="3">
    <source>
        <dbReference type="Proteomes" id="UP000016511"/>
    </source>
</evidence>
<accession>U1WVY9</accession>
<name>U1WVY9_ANEAE</name>
<dbReference type="EMBL" id="AWSJ01000310">
    <property type="protein sequence ID" value="ERI06840.1"/>
    <property type="molecule type" value="Genomic_DNA"/>
</dbReference>
<organism evidence="2 3">
    <name type="scientific">Aneurinibacillus aneurinilyticus ATCC 12856</name>
    <dbReference type="NCBI Taxonomy" id="649747"/>
    <lineage>
        <taxon>Bacteria</taxon>
        <taxon>Bacillati</taxon>
        <taxon>Bacillota</taxon>
        <taxon>Bacilli</taxon>
        <taxon>Bacillales</taxon>
        <taxon>Paenibacillaceae</taxon>
        <taxon>Aneurinibacillus group</taxon>
        <taxon>Aneurinibacillus</taxon>
    </lineage>
</organism>
<proteinExistence type="predicted"/>
<dbReference type="PATRIC" id="fig|649747.3.peg.4574"/>
<keyword evidence="3" id="KW-1185">Reference proteome</keyword>
<sequence length="124" mass="13615">MIMFRFMRSPIGIVIGVTAILIASPKARAGIRKMAVKTISAFPGKEEGVWDATSELKEQLPRARGAVRKAAVKMTVPILGIVETVQDTITKFQNKYVSDVNTPPSEQEIDYESSSGSSHYKTKD</sequence>
<evidence type="ECO:0000313" key="2">
    <source>
        <dbReference type="EMBL" id="ERI06840.1"/>
    </source>
</evidence>
<protein>
    <submittedName>
        <fullName evidence="2">Uncharacterized protein</fullName>
    </submittedName>
</protein>